<dbReference type="PROSITE" id="PS50901">
    <property type="entry name" value="FTSK"/>
    <property type="match status" value="1"/>
</dbReference>
<dbReference type="GO" id="GO:0005524">
    <property type="term" value="F:ATP binding"/>
    <property type="evidence" value="ECO:0007669"/>
    <property type="project" value="UniProtKB-UniRule"/>
</dbReference>
<evidence type="ECO:0000256" key="2">
    <source>
        <dbReference type="ARBA" id="ARBA00022840"/>
    </source>
</evidence>
<keyword evidence="1 3" id="KW-0547">Nucleotide-binding</keyword>
<dbReference type="PANTHER" id="PTHR22683:SF41">
    <property type="entry name" value="DNA TRANSLOCASE FTSK"/>
    <property type="match status" value="1"/>
</dbReference>
<dbReference type="SMART" id="SM00382">
    <property type="entry name" value="AAA"/>
    <property type="match status" value="1"/>
</dbReference>
<sequence>MGVQILWAVLLVAVAALAIAAPGLRSNRPDAWWCLIGYPLSVIRILATWRRLTTTIGLAVPRRPARLLVGSVVLKGDPLRPIPPRRSLPRLRQGGLEATARLHPGQVPDDFARFTEAIAHAWRVFAVRIVPVGRGHVRLVALAWDPLASPKVPRVTQYEPLRAVVGRREDGAVWAIDLHLVPHWFVVGATQSGKSTLIAALVKQLAPQRVALFGIDLKGGLELSLFEPRLSALAPDRSSAGRLLARLVAEVETRMVLCRKAGVRSNKDLPKQLRRPPIVIIVDEVAELYLMATREEKNEVGEISTNLLRIAQLGAALDAHLVIAGQRVGSDLGPGVTALRAQLGGRVCHRVNDPGTAEMALGDLSKEALVAAQQITTAERGVAVTIGEDGRWMRTRSIHVTPEEARRVAKKYAHLTPVWHEEEGTYL</sequence>
<dbReference type="Proteomes" id="UP000319103">
    <property type="component" value="Unassembled WGS sequence"/>
</dbReference>
<keyword evidence="6" id="KW-1185">Reference proteome</keyword>
<dbReference type="GO" id="GO:0051301">
    <property type="term" value="P:cell division"/>
    <property type="evidence" value="ECO:0007669"/>
    <property type="project" value="UniProtKB-KW"/>
</dbReference>
<proteinExistence type="predicted"/>
<keyword evidence="2 3" id="KW-0067">ATP-binding</keyword>
<dbReference type="GO" id="GO:0003677">
    <property type="term" value="F:DNA binding"/>
    <property type="evidence" value="ECO:0007669"/>
    <property type="project" value="InterPro"/>
</dbReference>
<keyword evidence="5" id="KW-0131">Cell cycle</keyword>
<comment type="caution">
    <text evidence="5">The sequence shown here is derived from an EMBL/GenBank/DDBJ whole genome shotgun (WGS) entry which is preliminary data.</text>
</comment>
<evidence type="ECO:0000256" key="3">
    <source>
        <dbReference type="PROSITE-ProRule" id="PRU00289"/>
    </source>
</evidence>
<evidence type="ECO:0000313" key="5">
    <source>
        <dbReference type="EMBL" id="TQF05416.1"/>
    </source>
</evidence>
<dbReference type="InterPro" id="IPR027417">
    <property type="entry name" value="P-loop_NTPase"/>
</dbReference>
<evidence type="ECO:0000313" key="6">
    <source>
        <dbReference type="Proteomes" id="UP000319103"/>
    </source>
</evidence>
<reference evidence="5 6" key="1">
    <citation type="submission" date="2019-06" db="EMBL/GenBank/DDBJ databases">
        <title>Description of Kitasatospora acidophila sp. nov. isolated from pine grove soil, and reclassification of Streptomyces novaecaesareae to Kitasatospora novaeceasareae comb. nov.</title>
        <authorList>
            <person name="Kim M.J."/>
        </authorList>
    </citation>
    <scope>NUCLEOTIDE SEQUENCE [LARGE SCALE GENOMIC DNA]</scope>
    <source>
        <strain evidence="5 6">MMS16-CNU292</strain>
    </source>
</reference>
<dbReference type="Gene3D" id="3.40.50.300">
    <property type="entry name" value="P-loop containing nucleotide triphosphate hydrolases"/>
    <property type="match status" value="1"/>
</dbReference>
<accession>A0A540W8S5</accession>
<evidence type="ECO:0000259" key="4">
    <source>
        <dbReference type="PROSITE" id="PS50901"/>
    </source>
</evidence>
<organism evidence="5 6">
    <name type="scientific">Kitasatospora acidiphila</name>
    <dbReference type="NCBI Taxonomy" id="2567942"/>
    <lineage>
        <taxon>Bacteria</taxon>
        <taxon>Bacillati</taxon>
        <taxon>Actinomycetota</taxon>
        <taxon>Actinomycetes</taxon>
        <taxon>Kitasatosporales</taxon>
        <taxon>Streptomycetaceae</taxon>
        <taxon>Kitasatospora</taxon>
    </lineage>
</organism>
<dbReference type="PANTHER" id="PTHR22683">
    <property type="entry name" value="SPORULATION PROTEIN RELATED"/>
    <property type="match status" value="1"/>
</dbReference>
<name>A0A540W8S5_9ACTN</name>
<dbReference type="RefSeq" id="WP_141635894.1">
    <property type="nucleotide sequence ID" value="NZ_VIGB01000003.1"/>
</dbReference>
<dbReference type="EMBL" id="VIGB01000003">
    <property type="protein sequence ID" value="TQF05416.1"/>
    <property type="molecule type" value="Genomic_DNA"/>
</dbReference>
<dbReference type="Pfam" id="PF01580">
    <property type="entry name" value="FtsK_SpoIIIE"/>
    <property type="match status" value="2"/>
</dbReference>
<dbReference type="InterPro" id="IPR002543">
    <property type="entry name" value="FtsK_dom"/>
</dbReference>
<gene>
    <name evidence="5" type="ORF">E6W39_28250</name>
</gene>
<dbReference type="InterPro" id="IPR050206">
    <property type="entry name" value="FtsK/SpoIIIE/SftA"/>
</dbReference>
<dbReference type="CDD" id="cd01127">
    <property type="entry name" value="TrwB_TraG_TraD_VirD4"/>
    <property type="match status" value="1"/>
</dbReference>
<protein>
    <submittedName>
        <fullName evidence="5">Cell division protein FtsK</fullName>
    </submittedName>
</protein>
<dbReference type="AlphaFoldDB" id="A0A540W8S5"/>
<evidence type="ECO:0000256" key="1">
    <source>
        <dbReference type="ARBA" id="ARBA00022741"/>
    </source>
</evidence>
<dbReference type="SUPFAM" id="SSF52540">
    <property type="entry name" value="P-loop containing nucleoside triphosphate hydrolases"/>
    <property type="match status" value="1"/>
</dbReference>
<dbReference type="InterPro" id="IPR003593">
    <property type="entry name" value="AAA+_ATPase"/>
</dbReference>
<keyword evidence="5" id="KW-0132">Cell division</keyword>
<feature type="domain" description="FtsK" evidence="4">
    <location>
        <begin position="169"/>
        <end position="358"/>
    </location>
</feature>
<feature type="binding site" evidence="3">
    <location>
        <begin position="188"/>
        <end position="195"/>
    </location>
    <ligand>
        <name>ATP</name>
        <dbReference type="ChEBI" id="CHEBI:30616"/>
    </ligand>
</feature>
<dbReference type="OrthoDB" id="5168624at2"/>